<feature type="domain" description="HTH cro/C1-type" evidence="6">
    <location>
        <begin position="4"/>
        <end position="55"/>
    </location>
</feature>
<dbReference type="AlphaFoldDB" id="A0A1J0A564"/>
<dbReference type="InterPro" id="IPR010982">
    <property type="entry name" value="Lambda_DNA-bd_dom_sf"/>
</dbReference>
<dbReference type="Gene3D" id="1.10.260.40">
    <property type="entry name" value="lambda repressor-like DNA-binding domains"/>
    <property type="match status" value="1"/>
</dbReference>
<dbReference type="CDD" id="cd01392">
    <property type="entry name" value="HTH_LacI"/>
    <property type="match status" value="1"/>
</dbReference>
<dbReference type="NCBIfam" id="NF047341">
    <property type="entry name" value="lactose_RbsR"/>
    <property type="match status" value="1"/>
</dbReference>
<evidence type="ECO:0000313" key="8">
    <source>
        <dbReference type="Proteomes" id="UP000191200"/>
    </source>
</evidence>
<dbReference type="PROSITE" id="PS00356">
    <property type="entry name" value="HTH_LACI_1"/>
    <property type="match status" value="1"/>
</dbReference>
<protein>
    <submittedName>
        <fullName evidence="7">LacI family transcriptional regulator</fullName>
    </submittedName>
</protein>
<dbReference type="SMART" id="SM00354">
    <property type="entry name" value="HTH_LACI"/>
    <property type="match status" value="1"/>
</dbReference>
<sequence>MTNKKVTIKDVAKQSGVSITTVSQILNGKKHQFHPDTVKKVLQAQEELGYAPDYFARRMVMKKSLTIGIIVPDITNPFFATLVKGIEDVLFSSGFMTILCNVDMNLTKGKKAIEALNHRGVDGVILASSGISITEVLNQELLQKIPIIELDQQVTTQTFDSVRTDDYRGGELVATLLNDTKHKQAVALFPKDMSPNILKRLVGFTDNFNGQVEVLPTELSKQSGKEMVRTILNTNATAIFAANDEIAFGVYAGLSEVGKKVPDDYSVVGYDNIEMSEYVYPPLTTVSQPIFELGQKTADLLIDRINHPDKDETELILPVTLIERLSVARP</sequence>
<evidence type="ECO:0000256" key="1">
    <source>
        <dbReference type="ARBA" id="ARBA00022491"/>
    </source>
</evidence>
<dbReference type="PRINTS" id="PR00036">
    <property type="entry name" value="HTHLACI"/>
</dbReference>
<keyword evidence="4" id="KW-0804">Transcription</keyword>
<evidence type="ECO:0000256" key="2">
    <source>
        <dbReference type="ARBA" id="ARBA00023015"/>
    </source>
</evidence>
<dbReference type="STRING" id="519472.BHY08_04125"/>
<dbReference type="OrthoDB" id="9775106at2"/>
<dbReference type="InterPro" id="IPR028082">
    <property type="entry name" value="Peripla_BP_I"/>
</dbReference>
<dbReference type="Pfam" id="PF00532">
    <property type="entry name" value="Peripla_BP_1"/>
    <property type="match status" value="1"/>
</dbReference>
<dbReference type="PANTHER" id="PTHR30146:SF148">
    <property type="entry name" value="HTH-TYPE TRANSCRIPTIONAL REPRESSOR PURR-RELATED"/>
    <property type="match status" value="1"/>
</dbReference>
<dbReference type="GO" id="GO:0003700">
    <property type="term" value="F:DNA-binding transcription factor activity"/>
    <property type="evidence" value="ECO:0007669"/>
    <property type="project" value="TreeGrafter"/>
</dbReference>
<dbReference type="Proteomes" id="UP000191200">
    <property type="component" value="Chromosome"/>
</dbReference>
<evidence type="ECO:0000259" key="5">
    <source>
        <dbReference type="PROSITE" id="PS50932"/>
    </source>
</evidence>
<keyword evidence="1" id="KW-0678">Repressor</keyword>
<dbReference type="EMBL" id="CP017267">
    <property type="protein sequence ID" value="APB31085.1"/>
    <property type="molecule type" value="Genomic_DNA"/>
</dbReference>
<dbReference type="Pfam" id="PF00356">
    <property type="entry name" value="LacI"/>
    <property type="match status" value="1"/>
</dbReference>
<dbReference type="GO" id="GO:0000976">
    <property type="term" value="F:transcription cis-regulatory region binding"/>
    <property type="evidence" value="ECO:0007669"/>
    <property type="project" value="TreeGrafter"/>
</dbReference>
<gene>
    <name evidence="7" type="ORF">BHY08_04125</name>
</gene>
<organism evidence="7 8">
    <name type="scientific">Vagococcus teuberi</name>
    <dbReference type="NCBI Taxonomy" id="519472"/>
    <lineage>
        <taxon>Bacteria</taxon>
        <taxon>Bacillati</taxon>
        <taxon>Bacillota</taxon>
        <taxon>Bacilli</taxon>
        <taxon>Lactobacillales</taxon>
        <taxon>Enterococcaceae</taxon>
        <taxon>Vagococcus</taxon>
    </lineage>
</organism>
<dbReference type="KEGG" id="vte:BHY08_04125"/>
<name>A0A1J0A564_9ENTE</name>
<keyword evidence="8" id="KW-1185">Reference proteome</keyword>
<evidence type="ECO:0000256" key="3">
    <source>
        <dbReference type="ARBA" id="ARBA00023125"/>
    </source>
</evidence>
<keyword evidence="3" id="KW-0238">DNA-binding</keyword>
<proteinExistence type="predicted"/>
<accession>A0A1J0A564</accession>
<dbReference type="RefSeq" id="WP_071456670.1">
    <property type="nucleotide sequence ID" value="NZ_CP017267.1"/>
</dbReference>
<reference evidence="7 8" key="1">
    <citation type="submission" date="2016-09" db="EMBL/GenBank/DDBJ databases">
        <title>Vagococcus teuberi sp. nov., isolated from the Malian artisanal sour milk fene.</title>
        <authorList>
            <person name="Wullschleger S."/>
            <person name="Seifert C."/>
            <person name="Baumgartner S."/>
            <person name="Lacroix C."/>
            <person name="Bonfoh B."/>
            <person name="Stevens M.J."/>
            <person name="Meile L."/>
        </authorList>
    </citation>
    <scope>NUCLEOTIDE SEQUENCE [LARGE SCALE GENOMIC DNA]</scope>
    <source>
        <strain evidence="7 8">DSM 21459</strain>
    </source>
</reference>
<dbReference type="SUPFAM" id="SSF53822">
    <property type="entry name" value="Periplasmic binding protein-like I"/>
    <property type="match status" value="1"/>
</dbReference>
<dbReference type="PROSITE" id="PS50943">
    <property type="entry name" value="HTH_CROC1"/>
    <property type="match status" value="1"/>
</dbReference>
<evidence type="ECO:0000313" key="7">
    <source>
        <dbReference type="EMBL" id="APB31085.1"/>
    </source>
</evidence>
<dbReference type="PROSITE" id="PS50932">
    <property type="entry name" value="HTH_LACI_2"/>
    <property type="match status" value="1"/>
</dbReference>
<dbReference type="InterPro" id="IPR000843">
    <property type="entry name" value="HTH_LacI"/>
</dbReference>
<evidence type="ECO:0000256" key="4">
    <source>
        <dbReference type="ARBA" id="ARBA00023163"/>
    </source>
</evidence>
<dbReference type="InterPro" id="IPR001387">
    <property type="entry name" value="Cro/C1-type_HTH"/>
</dbReference>
<dbReference type="Gene3D" id="3.40.50.2300">
    <property type="match status" value="2"/>
</dbReference>
<keyword evidence="2" id="KW-0805">Transcription regulation</keyword>
<dbReference type="InterPro" id="IPR001761">
    <property type="entry name" value="Peripla_BP/Lac1_sug-bd_dom"/>
</dbReference>
<feature type="domain" description="HTH lacI-type" evidence="5">
    <location>
        <begin position="6"/>
        <end position="61"/>
    </location>
</feature>
<dbReference type="SUPFAM" id="SSF47413">
    <property type="entry name" value="lambda repressor-like DNA-binding domains"/>
    <property type="match status" value="1"/>
</dbReference>
<evidence type="ECO:0000259" key="6">
    <source>
        <dbReference type="PROSITE" id="PS50943"/>
    </source>
</evidence>
<dbReference type="PANTHER" id="PTHR30146">
    <property type="entry name" value="LACI-RELATED TRANSCRIPTIONAL REPRESSOR"/>
    <property type="match status" value="1"/>
</dbReference>